<keyword evidence="3" id="KW-1185">Reference proteome</keyword>
<keyword evidence="1" id="KW-0472">Membrane</keyword>
<accession>A0A1G6GIQ6</accession>
<dbReference type="RefSeq" id="WP_092746480.1">
    <property type="nucleotide sequence ID" value="NZ_FMYL01000001.1"/>
</dbReference>
<feature type="transmembrane region" description="Helical" evidence="1">
    <location>
        <begin position="26"/>
        <end position="47"/>
    </location>
</feature>
<dbReference type="Proteomes" id="UP000242501">
    <property type="component" value="Unassembled WGS sequence"/>
</dbReference>
<dbReference type="PANTHER" id="PTHR38441">
    <property type="entry name" value="INTEGRAL MEMBRANE PROTEIN-RELATED"/>
    <property type="match status" value="1"/>
</dbReference>
<organism evidence="2 3">
    <name type="scientific">Acinetobacter boissieri</name>
    <dbReference type="NCBI Taxonomy" id="1219383"/>
    <lineage>
        <taxon>Bacteria</taxon>
        <taxon>Pseudomonadati</taxon>
        <taxon>Pseudomonadota</taxon>
        <taxon>Gammaproteobacteria</taxon>
        <taxon>Moraxellales</taxon>
        <taxon>Moraxellaceae</taxon>
        <taxon>Acinetobacter</taxon>
    </lineage>
</organism>
<name>A0A1G6GIQ6_9GAMM</name>
<dbReference type="OrthoDB" id="5297034at2"/>
<proteinExistence type="predicted"/>
<evidence type="ECO:0000313" key="3">
    <source>
        <dbReference type="Proteomes" id="UP000242501"/>
    </source>
</evidence>
<dbReference type="Pfam" id="PF04341">
    <property type="entry name" value="DUF485"/>
    <property type="match status" value="1"/>
</dbReference>
<protein>
    <submittedName>
        <fullName evidence="2">Uncharacterized membrane protein, DUF485 family</fullName>
    </submittedName>
</protein>
<dbReference type="EMBL" id="FMYL01000001">
    <property type="protein sequence ID" value="SDB81799.1"/>
    <property type="molecule type" value="Genomic_DNA"/>
</dbReference>
<dbReference type="InterPro" id="IPR007436">
    <property type="entry name" value="DUF485"/>
</dbReference>
<dbReference type="PANTHER" id="PTHR38441:SF1">
    <property type="entry name" value="MEMBRANE PROTEIN"/>
    <property type="match status" value="1"/>
</dbReference>
<keyword evidence="1" id="KW-0812">Transmembrane</keyword>
<keyword evidence="1" id="KW-1133">Transmembrane helix</keyword>
<dbReference type="AlphaFoldDB" id="A0A1G6GIQ6"/>
<gene>
    <name evidence="2" type="ORF">SAMN05421733_101214</name>
</gene>
<sequence>MNQAHAWDRIYADPQFNQLVIKRRKVTLKLFLICMVFFFSIPFFSVVSPSVLRIQMIGAINIGLLLVVAQYVVGGLIAWRYVVELKKVDAMSQKLISTYSTTD</sequence>
<evidence type="ECO:0000256" key="1">
    <source>
        <dbReference type="SAM" id="Phobius"/>
    </source>
</evidence>
<evidence type="ECO:0000313" key="2">
    <source>
        <dbReference type="EMBL" id="SDB81799.1"/>
    </source>
</evidence>
<feature type="transmembrane region" description="Helical" evidence="1">
    <location>
        <begin position="59"/>
        <end position="82"/>
    </location>
</feature>
<reference evidence="3" key="1">
    <citation type="submission" date="2016-09" db="EMBL/GenBank/DDBJ databases">
        <authorList>
            <person name="Varghese N."/>
            <person name="Submissions S."/>
        </authorList>
    </citation>
    <scope>NUCLEOTIDE SEQUENCE [LARGE SCALE GENOMIC DNA]</scope>
    <source>
        <strain evidence="3">ANC 4422</strain>
    </source>
</reference>
<dbReference type="STRING" id="1219383.SAMN05421733_101214"/>